<feature type="region of interest" description="Disordered" evidence="1">
    <location>
        <begin position="58"/>
        <end position="87"/>
    </location>
</feature>
<dbReference type="AlphaFoldDB" id="A0A1G7QDH1"/>
<dbReference type="EMBL" id="FNBK01000012">
    <property type="protein sequence ID" value="SDF96583.1"/>
    <property type="molecule type" value="Genomic_DNA"/>
</dbReference>
<protein>
    <recommendedName>
        <fullName evidence="4">Restriction endonuclease</fullName>
    </recommendedName>
</protein>
<keyword evidence="3" id="KW-1185">Reference proteome</keyword>
<evidence type="ECO:0000256" key="1">
    <source>
        <dbReference type="SAM" id="MobiDB-lite"/>
    </source>
</evidence>
<feature type="compositionally biased region" description="Basic and acidic residues" evidence="1">
    <location>
        <begin position="274"/>
        <end position="284"/>
    </location>
</feature>
<evidence type="ECO:0008006" key="4">
    <source>
        <dbReference type="Google" id="ProtNLM"/>
    </source>
</evidence>
<sequence>MTPWRRHLDRMSATSVQTIIRRVADGDRTVEDAIDDLRDAEFGDDAPEDRLRRIVEAAANREGGADDNTVSLSQPPSTDRQPRDRPRRYTNIEDIAYLSDKEFARLLGAVFEWFGGGTVRPSENDDVVLDLYWNRQHTTVGFRTVVHPDGDQVSEDTLRAVVNGDTDLDGRRAPSTIAVVTNTGFTPPAEEGAPKGDVELFDGPYVATWLRQVQFPPDVTGAVLEEGENHDGNLSDLVDLPPAPAYVSDTDPLAMSPTAAAEDAGPGGTGPGTVKDDVDGKEQIPVDEDLPEDGATGTLYADPREDGDYAALDRFVDGMEETDTEQ</sequence>
<gene>
    <name evidence="2" type="ORF">SAMN05216218_11295</name>
</gene>
<feature type="region of interest" description="Disordered" evidence="1">
    <location>
        <begin position="226"/>
        <end position="326"/>
    </location>
</feature>
<name>A0A1G7QDH1_9EURY</name>
<organism evidence="2 3">
    <name type="scientific">Halorientalis regularis</name>
    <dbReference type="NCBI Taxonomy" id="660518"/>
    <lineage>
        <taxon>Archaea</taxon>
        <taxon>Methanobacteriati</taxon>
        <taxon>Methanobacteriota</taxon>
        <taxon>Stenosarchaea group</taxon>
        <taxon>Halobacteria</taxon>
        <taxon>Halobacteriales</taxon>
        <taxon>Haloarculaceae</taxon>
        <taxon>Halorientalis</taxon>
    </lineage>
</organism>
<reference evidence="3" key="1">
    <citation type="submission" date="2016-10" db="EMBL/GenBank/DDBJ databases">
        <authorList>
            <person name="Varghese N."/>
            <person name="Submissions S."/>
        </authorList>
    </citation>
    <scope>NUCLEOTIDE SEQUENCE [LARGE SCALE GENOMIC DNA]</scope>
    <source>
        <strain evidence="3">IBRC-M 10760</strain>
    </source>
</reference>
<dbReference type="STRING" id="660518.SAMN05216218_11295"/>
<proteinExistence type="predicted"/>
<evidence type="ECO:0000313" key="3">
    <source>
        <dbReference type="Proteomes" id="UP000199076"/>
    </source>
</evidence>
<dbReference type="Proteomes" id="UP000199076">
    <property type="component" value="Unassembled WGS sequence"/>
</dbReference>
<evidence type="ECO:0000313" key="2">
    <source>
        <dbReference type="EMBL" id="SDF96583.1"/>
    </source>
</evidence>
<accession>A0A1G7QDH1</accession>
<feature type="compositionally biased region" description="Polar residues" evidence="1">
    <location>
        <begin position="68"/>
        <end position="79"/>
    </location>
</feature>